<dbReference type="SUPFAM" id="SSF52317">
    <property type="entry name" value="Class I glutamine amidotransferase-like"/>
    <property type="match status" value="1"/>
</dbReference>
<evidence type="ECO:0000313" key="24">
    <source>
        <dbReference type="Proteomes" id="UP000193685"/>
    </source>
</evidence>
<dbReference type="UniPathway" id="UPA00035">
    <property type="reaction ID" value="UER00040"/>
</dbReference>
<proteinExistence type="inferred from homology"/>
<evidence type="ECO:0000256" key="19">
    <source>
        <dbReference type="ARBA" id="ARBA00047683"/>
    </source>
</evidence>
<dbReference type="GO" id="GO:0004049">
    <property type="term" value="F:anthranilate synthase activity"/>
    <property type="evidence" value="ECO:0007669"/>
    <property type="project" value="UniProtKB-EC"/>
</dbReference>
<dbReference type="InterPro" id="IPR017926">
    <property type="entry name" value="GATASE"/>
</dbReference>
<feature type="domain" description="Glutamine amidotransferase" evidence="20">
    <location>
        <begin position="8"/>
        <end position="192"/>
    </location>
</feature>
<evidence type="ECO:0000256" key="15">
    <source>
        <dbReference type="ARBA" id="ARBA00023141"/>
    </source>
</evidence>
<feature type="domain" description="Indole-3-glycerol phosphate synthase" evidence="21">
    <location>
        <begin position="218"/>
        <end position="481"/>
    </location>
</feature>
<comment type="pathway">
    <text evidence="4">Amino-acid biosynthesis; L-tryptophan biosynthesis; L-tryptophan from chorismate: step 3/5.</text>
</comment>
<dbReference type="InterPro" id="IPR029062">
    <property type="entry name" value="Class_I_gatase-like"/>
</dbReference>
<sequence length="726" mass="77157">MADALDIVVIDNYDSFTWNIVEYLSALTDRTITVFRNDKISVADLVARQPTLLVISPGPGHPSTDAGISSDCIREFAGKIPILGVCMGLQCMFTVFGGIVAGTGEILHGKTSLVEHDGKGLYTGVPQKIAATRYHSLAGTKESLPACLERTSWTENGIIMGARHKEYAMEGVQYHPESILSEAGKMLFANFLKLEAGTWAGNPGFSEGAPVVEKKSILETIHEQRLLDIAASKATPGSTPADLKRLLALNVAPPLIDFKKRLTQNAPHEPALMAEIKRASPSKGDIDLGANAASQALLYAQGGASVISVLTEPQWFKGSLNDLRSVRDVLQGMPNPPALLRKDFIIDTYQIDEARLYGADTILLIVAMLSKEQLQELYSYAKSLGMEPLVEVNNPEEMKVAMDIGAQVVGVNNRNLHDFVVDLNTTSTIAKDLQGGVVLCALSGISTRADVAKYVDEGVGAVLVGEALMRSTDKGAFIATLLGREEQKAKVHTRRRIVKICGTRTPAGAVAAAEAGADLIGMIFAEGRKRTLSMEQAQQVIAAVRTLPARQVSKEPVSTDEWFSMQADYISSCTRPLIVGVFQNQPLSTILHYKASLGLDVIQLHGDEPASWAHLIPGPVIKVFGTGKASGLSKTGLHALPLVDSVSASGVSGGTGSKVSLDGAAQITKEHGDAYILAGGLTPETVAAAIQQTGCRGVDVSSGVEDESGEQSSQKIAAFVKAAREA</sequence>
<dbReference type="Pfam" id="PF00218">
    <property type="entry name" value="IGPS"/>
    <property type="match status" value="1"/>
</dbReference>
<evidence type="ECO:0000256" key="8">
    <source>
        <dbReference type="ARBA" id="ARBA00012362"/>
    </source>
</evidence>
<dbReference type="FunFam" id="3.40.50.880:FF:000031">
    <property type="entry name" value="Multifunctional tryptophan biosynthesis protein"/>
    <property type="match status" value="1"/>
</dbReference>
<dbReference type="InterPro" id="IPR013798">
    <property type="entry name" value="Indole-3-glycerol_P_synth_dom"/>
</dbReference>
<dbReference type="Gene3D" id="3.20.20.70">
    <property type="entry name" value="Aldolase class I"/>
    <property type="match status" value="2"/>
</dbReference>
<keyword evidence="13" id="KW-0822">Tryptophan biosynthesis</keyword>
<dbReference type="FunFam" id="3.20.20.70:FF:000136">
    <property type="entry name" value="Multifunctional tryptophan biosynthesis protein"/>
    <property type="match status" value="1"/>
</dbReference>
<dbReference type="HAMAP" id="MF_00135">
    <property type="entry name" value="PRAI"/>
    <property type="match status" value="1"/>
</dbReference>
<dbReference type="PRINTS" id="PR00097">
    <property type="entry name" value="ANTSNTHASEII"/>
</dbReference>
<keyword evidence="14" id="KW-0315">Glutamine amidotransferase</keyword>
<dbReference type="InterPro" id="IPR016302">
    <property type="entry name" value="Anthranilate_synth_II"/>
</dbReference>
<dbReference type="GO" id="GO:0004425">
    <property type="term" value="F:indole-3-glycerol-phosphate synthase activity"/>
    <property type="evidence" value="ECO:0007669"/>
    <property type="project" value="UniProtKB-EC"/>
</dbReference>
<reference evidence="23 24" key="1">
    <citation type="submission" date="2016-07" db="EMBL/GenBank/DDBJ databases">
        <title>Pervasive Adenine N6-methylation of Active Genes in Fungi.</title>
        <authorList>
            <consortium name="DOE Joint Genome Institute"/>
            <person name="Mondo S.J."/>
            <person name="Dannebaum R.O."/>
            <person name="Kuo R.C."/>
            <person name="Labutti K."/>
            <person name="Haridas S."/>
            <person name="Kuo A."/>
            <person name="Salamov A."/>
            <person name="Ahrendt S.R."/>
            <person name="Lipzen A."/>
            <person name="Sullivan W."/>
            <person name="Andreopoulos W.B."/>
            <person name="Clum A."/>
            <person name="Lindquist E."/>
            <person name="Daum C."/>
            <person name="Ramamoorthy G.K."/>
            <person name="Gryganskyi A."/>
            <person name="Culley D."/>
            <person name="Magnuson J.K."/>
            <person name="James T.Y."/>
            <person name="O'Malley M.A."/>
            <person name="Stajich J.E."/>
            <person name="Spatafora J.W."/>
            <person name="Visel A."/>
            <person name="Grigoriev I.V."/>
        </authorList>
    </citation>
    <scope>NUCLEOTIDE SEQUENCE [LARGE SCALE GENOMIC DNA]</scope>
    <source>
        <strain evidence="23 24">12-1054</strain>
    </source>
</reference>
<evidence type="ECO:0000256" key="16">
    <source>
        <dbReference type="ARBA" id="ARBA00023235"/>
    </source>
</evidence>
<evidence type="ECO:0000256" key="1">
    <source>
        <dbReference type="ARBA" id="ARBA00001164"/>
    </source>
</evidence>
<keyword evidence="11" id="KW-0028">Amino-acid biosynthesis</keyword>
<evidence type="ECO:0000256" key="13">
    <source>
        <dbReference type="ARBA" id="ARBA00022822"/>
    </source>
</evidence>
<keyword evidence="12" id="KW-0210">Decarboxylase</keyword>
<comment type="pathway">
    <text evidence="5">Amino-acid biosynthesis; L-tryptophan biosynthesis; L-tryptophan from chorismate: step 4/5.</text>
</comment>
<comment type="catalytic activity">
    <reaction evidence="19">
        <text>chorismate + L-glutamine = anthranilate + pyruvate + L-glutamate + H(+)</text>
        <dbReference type="Rhea" id="RHEA:21732"/>
        <dbReference type="ChEBI" id="CHEBI:15361"/>
        <dbReference type="ChEBI" id="CHEBI:15378"/>
        <dbReference type="ChEBI" id="CHEBI:16567"/>
        <dbReference type="ChEBI" id="CHEBI:29748"/>
        <dbReference type="ChEBI" id="CHEBI:29985"/>
        <dbReference type="ChEBI" id="CHEBI:58359"/>
        <dbReference type="EC" id="4.1.3.27"/>
    </reaction>
</comment>
<organism evidence="23 24">
    <name type="scientific">Protomyces lactucae-debilis</name>
    <dbReference type="NCBI Taxonomy" id="2754530"/>
    <lineage>
        <taxon>Eukaryota</taxon>
        <taxon>Fungi</taxon>
        <taxon>Dikarya</taxon>
        <taxon>Ascomycota</taxon>
        <taxon>Taphrinomycotina</taxon>
        <taxon>Taphrinomycetes</taxon>
        <taxon>Taphrinales</taxon>
        <taxon>Protomycetaceae</taxon>
        <taxon>Protomyces</taxon>
    </lineage>
</organism>
<evidence type="ECO:0000259" key="22">
    <source>
        <dbReference type="Pfam" id="PF00697"/>
    </source>
</evidence>
<comment type="function">
    <text evidence="3">Trifunctional enzyme bearing the Gln amidotransferase (GATase) domain of anthranilate synthase, indole-glycerolphosphate synthase, and phosphoribosylanthranilate isomerase activities.</text>
</comment>
<feature type="domain" description="N-(5'phosphoribosyl) anthranilate isomerase (PRAI)" evidence="22">
    <location>
        <begin position="554"/>
        <end position="721"/>
    </location>
</feature>
<dbReference type="InterPro" id="IPR001468">
    <property type="entry name" value="Indole-3-GlycerolPSynthase_CS"/>
</dbReference>
<dbReference type="CDD" id="cd01743">
    <property type="entry name" value="GATase1_Anthranilate_Synthase"/>
    <property type="match status" value="1"/>
</dbReference>
<dbReference type="PRINTS" id="PR00096">
    <property type="entry name" value="GATASE"/>
</dbReference>
<dbReference type="EMBL" id="MCFI01000006">
    <property type="protein sequence ID" value="ORY84276.1"/>
    <property type="molecule type" value="Genomic_DNA"/>
</dbReference>
<keyword evidence="17" id="KW-0456">Lyase</keyword>
<comment type="catalytic activity">
    <reaction evidence="2">
        <text>1-(2-carboxyphenylamino)-1-deoxy-D-ribulose 5-phosphate + H(+) = (1S,2R)-1-C-(indol-3-yl)glycerol 3-phosphate + CO2 + H2O</text>
        <dbReference type="Rhea" id="RHEA:23476"/>
        <dbReference type="ChEBI" id="CHEBI:15377"/>
        <dbReference type="ChEBI" id="CHEBI:15378"/>
        <dbReference type="ChEBI" id="CHEBI:16526"/>
        <dbReference type="ChEBI" id="CHEBI:58613"/>
        <dbReference type="ChEBI" id="CHEBI:58866"/>
        <dbReference type="EC" id="4.1.1.48"/>
    </reaction>
</comment>
<dbReference type="Pfam" id="PF00117">
    <property type="entry name" value="GATase"/>
    <property type="match status" value="1"/>
</dbReference>
<dbReference type="Gene3D" id="3.40.50.880">
    <property type="match status" value="1"/>
</dbReference>
<dbReference type="InterPro" id="IPR011060">
    <property type="entry name" value="RibuloseP-bd_barrel"/>
</dbReference>
<dbReference type="InterPro" id="IPR001240">
    <property type="entry name" value="PRAI_dom"/>
</dbReference>
<comment type="catalytic activity">
    <reaction evidence="1">
        <text>N-(5-phospho-beta-D-ribosyl)anthranilate = 1-(2-carboxyphenylamino)-1-deoxy-D-ribulose 5-phosphate</text>
        <dbReference type="Rhea" id="RHEA:21540"/>
        <dbReference type="ChEBI" id="CHEBI:18277"/>
        <dbReference type="ChEBI" id="CHEBI:58613"/>
        <dbReference type="EC" id="5.3.1.24"/>
    </reaction>
</comment>
<dbReference type="CDD" id="cd00405">
    <property type="entry name" value="PRAI"/>
    <property type="match status" value="1"/>
</dbReference>
<keyword evidence="15" id="KW-0057">Aromatic amino acid biosynthesis</keyword>
<keyword evidence="16" id="KW-0413">Isomerase</keyword>
<keyword evidence="18" id="KW-0511">Multifunctional enzyme</keyword>
<protein>
    <recommendedName>
        <fullName evidence="10">Multifunctional tryptophan biosynthesis protein</fullName>
        <ecNumber evidence="8">4.1.1.48</ecNumber>
        <ecNumber evidence="7">4.1.3.27</ecNumber>
        <ecNumber evidence="9">5.3.1.24</ecNumber>
    </recommendedName>
</protein>
<evidence type="ECO:0000256" key="11">
    <source>
        <dbReference type="ARBA" id="ARBA00022605"/>
    </source>
</evidence>
<dbReference type="CDD" id="cd00331">
    <property type="entry name" value="IGPS"/>
    <property type="match status" value="1"/>
</dbReference>
<evidence type="ECO:0000256" key="9">
    <source>
        <dbReference type="ARBA" id="ARBA00012572"/>
    </source>
</evidence>
<keyword evidence="24" id="KW-1185">Reference proteome</keyword>
<evidence type="ECO:0000256" key="6">
    <source>
        <dbReference type="ARBA" id="ARBA00004873"/>
    </source>
</evidence>
<evidence type="ECO:0000256" key="10">
    <source>
        <dbReference type="ARBA" id="ARBA00018819"/>
    </source>
</evidence>
<dbReference type="InterPro" id="IPR006221">
    <property type="entry name" value="TrpG/PapA_dom"/>
</dbReference>
<evidence type="ECO:0000256" key="3">
    <source>
        <dbReference type="ARBA" id="ARBA00003272"/>
    </source>
</evidence>
<dbReference type="EC" id="4.1.1.48" evidence="8"/>
<evidence type="ECO:0000256" key="7">
    <source>
        <dbReference type="ARBA" id="ARBA00012266"/>
    </source>
</evidence>
<comment type="caution">
    <text evidence="23">The sequence shown here is derived from an EMBL/GenBank/DDBJ whole genome shotgun (WGS) entry which is preliminary data.</text>
</comment>
<dbReference type="EC" id="4.1.3.27" evidence="7"/>
<evidence type="ECO:0000256" key="5">
    <source>
        <dbReference type="ARBA" id="ARBA00004696"/>
    </source>
</evidence>
<evidence type="ECO:0000313" key="23">
    <source>
        <dbReference type="EMBL" id="ORY84276.1"/>
    </source>
</evidence>
<dbReference type="PIRSF" id="PIRSF001382">
    <property type="entry name" value="TrpG-trpC-trpF"/>
    <property type="match status" value="1"/>
</dbReference>
<evidence type="ECO:0000259" key="21">
    <source>
        <dbReference type="Pfam" id="PF00218"/>
    </source>
</evidence>
<dbReference type="InterPro" id="IPR045186">
    <property type="entry name" value="Indole-3-glycerol_P_synth"/>
</dbReference>
<dbReference type="SUPFAM" id="SSF51366">
    <property type="entry name" value="Ribulose-phoshate binding barrel"/>
    <property type="match status" value="2"/>
</dbReference>
<evidence type="ECO:0000256" key="17">
    <source>
        <dbReference type="ARBA" id="ARBA00023239"/>
    </source>
</evidence>
<dbReference type="OrthoDB" id="524799at2759"/>
<dbReference type="GeneID" id="63784794"/>
<evidence type="ECO:0000256" key="18">
    <source>
        <dbReference type="ARBA" id="ARBA00023268"/>
    </source>
</evidence>
<dbReference type="PANTHER" id="PTHR22854">
    <property type="entry name" value="TRYPTOPHAN BIOSYNTHESIS PROTEIN"/>
    <property type="match status" value="1"/>
</dbReference>
<accession>A0A1Y2FM30</accession>
<dbReference type="PROSITE" id="PS00614">
    <property type="entry name" value="IGPS"/>
    <property type="match status" value="1"/>
</dbReference>
<dbReference type="AlphaFoldDB" id="A0A1Y2FM30"/>
<dbReference type="GO" id="GO:0000162">
    <property type="term" value="P:L-tryptophan biosynthetic process"/>
    <property type="evidence" value="ECO:0007669"/>
    <property type="project" value="UniProtKB-UniPathway"/>
</dbReference>
<dbReference type="InterPro" id="IPR013785">
    <property type="entry name" value="Aldolase_TIM"/>
</dbReference>
<comment type="pathway">
    <text evidence="6">Amino-acid biosynthesis; L-tryptophan biosynthesis; L-tryptophan from chorismate: step 1/5.</text>
</comment>
<evidence type="ECO:0000256" key="12">
    <source>
        <dbReference type="ARBA" id="ARBA00022793"/>
    </source>
</evidence>
<dbReference type="RefSeq" id="XP_040726294.1">
    <property type="nucleotide sequence ID" value="XM_040868195.1"/>
</dbReference>
<evidence type="ECO:0000256" key="14">
    <source>
        <dbReference type="ARBA" id="ARBA00022962"/>
    </source>
</evidence>
<evidence type="ECO:0000256" key="4">
    <source>
        <dbReference type="ARBA" id="ARBA00004664"/>
    </source>
</evidence>
<dbReference type="Proteomes" id="UP000193685">
    <property type="component" value="Unassembled WGS sequence"/>
</dbReference>
<dbReference type="GO" id="GO:0004640">
    <property type="term" value="F:phosphoribosylanthranilate isomerase activity"/>
    <property type="evidence" value="ECO:0007669"/>
    <property type="project" value="UniProtKB-EC"/>
</dbReference>
<evidence type="ECO:0000259" key="20">
    <source>
        <dbReference type="Pfam" id="PF00117"/>
    </source>
</evidence>
<dbReference type="Pfam" id="PF00697">
    <property type="entry name" value="PRAI"/>
    <property type="match status" value="1"/>
</dbReference>
<dbReference type="STRING" id="56484.A0A1Y2FM30"/>
<dbReference type="NCBIfam" id="TIGR00566">
    <property type="entry name" value="trpG_papA"/>
    <property type="match status" value="1"/>
</dbReference>
<dbReference type="EC" id="5.3.1.24" evidence="9"/>
<dbReference type="OMA" id="EPIEWAN"/>
<gene>
    <name evidence="23" type="ORF">BCR37DRAFT_356157</name>
</gene>
<name>A0A1Y2FM30_PROLT</name>
<evidence type="ECO:0000256" key="2">
    <source>
        <dbReference type="ARBA" id="ARBA00001633"/>
    </source>
</evidence>
<dbReference type="PROSITE" id="PS51273">
    <property type="entry name" value="GATASE_TYPE_1"/>
    <property type="match status" value="1"/>
</dbReference>
<dbReference type="PANTHER" id="PTHR22854:SF2">
    <property type="entry name" value="INDOLE-3-GLYCEROL-PHOSPHATE SYNTHASE"/>
    <property type="match status" value="1"/>
</dbReference>